<accession>A0AA38CWL3</accession>
<gene>
    <name evidence="1" type="ORF">GCM10025875_35120</name>
    <name evidence="2" type="ORF">GCM10025875_36190</name>
</gene>
<dbReference type="EMBL" id="BSUM01000002">
    <property type="protein sequence ID" value="GMA33627.1"/>
    <property type="molecule type" value="Genomic_DNA"/>
</dbReference>
<dbReference type="Proteomes" id="UP001157161">
    <property type="component" value="Unassembled WGS sequence"/>
</dbReference>
<proteinExistence type="predicted"/>
<reference evidence="1" key="2">
    <citation type="submission" date="2023-02" db="EMBL/GenBank/DDBJ databases">
        <authorList>
            <person name="Sun Q."/>
            <person name="Mori K."/>
        </authorList>
    </citation>
    <scope>NUCLEOTIDE SEQUENCE</scope>
    <source>
        <strain evidence="1">NBRC 112290</strain>
    </source>
</reference>
<dbReference type="EMBL" id="BSUM01000001">
    <property type="protein sequence ID" value="GMA33520.1"/>
    <property type="molecule type" value="Genomic_DNA"/>
</dbReference>
<sequence>MTTTTCDYGCTIYGQHYSDCDGRDEIRECRGCLPRPAERDLRLCFACVNKTRNALAAVPGVVSWLRHVADLAKPPSSARLSDDIVATTDPSHSTVLHPAWLDADELESVIDSWISVIRAEHPNRRNMAGPNTDTFPGSANLWIDTHWIYLAMTDHAADFRGQIVGHVATLRHRYPEPDSAAPARPVNKPCPRCEHLTLVHQPIRYQGDETRIECTNDDCAAVLNDDEVTLIHYNAPTEAA</sequence>
<evidence type="ECO:0000313" key="3">
    <source>
        <dbReference type="Proteomes" id="UP001157161"/>
    </source>
</evidence>
<dbReference type="AlphaFoldDB" id="A0AA38CWL3"/>
<evidence type="ECO:0000313" key="1">
    <source>
        <dbReference type="EMBL" id="GMA33520.1"/>
    </source>
</evidence>
<name>A0AA38CWL3_9MICO</name>
<reference evidence="1" key="1">
    <citation type="journal article" date="2014" name="Int. J. Syst. Evol. Microbiol.">
        <title>Complete genome sequence of Corynebacterium casei LMG S-19264T (=DSM 44701T), isolated from a smear-ripened cheese.</title>
        <authorList>
            <consortium name="US DOE Joint Genome Institute (JGI-PGF)"/>
            <person name="Walter F."/>
            <person name="Albersmeier A."/>
            <person name="Kalinowski J."/>
            <person name="Ruckert C."/>
        </authorList>
    </citation>
    <scope>NUCLEOTIDE SEQUENCE</scope>
    <source>
        <strain evidence="1">NBRC 112290</strain>
    </source>
</reference>
<keyword evidence="3" id="KW-1185">Reference proteome</keyword>
<comment type="caution">
    <text evidence="1">The sequence shown here is derived from an EMBL/GenBank/DDBJ whole genome shotgun (WGS) entry which is preliminary data.</text>
</comment>
<organism evidence="1 3">
    <name type="scientific">Litorihabitans aurantiacus</name>
    <dbReference type="NCBI Taxonomy" id="1930061"/>
    <lineage>
        <taxon>Bacteria</taxon>
        <taxon>Bacillati</taxon>
        <taxon>Actinomycetota</taxon>
        <taxon>Actinomycetes</taxon>
        <taxon>Micrococcales</taxon>
        <taxon>Beutenbergiaceae</taxon>
        <taxon>Litorihabitans</taxon>
    </lineage>
</organism>
<evidence type="ECO:0000313" key="2">
    <source>
        <dbReference type="EMBL" id="GMA33627.1"/>
    </source>
</evidence>
<dbReference type="RefSeq" id="WP_284252382.1">
    <property type="nucleotide sequence ID" value="NZ_BSUM01000001.1"/>
</dbReference>
<protein>
    <submittedName>
        <fullName evidence="1">Uncharacterized protein</fullName>
    </submittedName>
</protein>